<sequence>MKDHIGSASMSDEPTSVPQDALNCVSLSGEQAALPRLQRYLYGPSAALQETPIRDRPLINIDIYTIYCGNAGEKSRKLRNSNEKRRQQSGGEVWINVAKMRLCTIGGSQRTQTPDRKCSRTNGNAEDYN</sequence>
<evidence type="ECO:0000256" key="1">
    <source>
        <dbReference type="SAM" id="MobiDB-lite"/>
    </source>
</evidence>
<protein>
    <submittedName>
        <fullName evidence="2">Uncharacterized protein</fullName>
    </submittedName>
</protein>
<dbReference type="EMBL" id="JAVFWL010000002">
    <property type="protein sequence ID" value="KAK6738511.1"/>
    <property type="molecule type" value="Genomic_DNA"/>
</dbReference>
<feature type="compositionally biased region" description="Polar residues" evidence="1">
    <location>
        <begin position="120"/>
        <end position="129"/>
    </location>
</feature>
<name>A0ABR1CKS6_NECAM</name>
<dbReference type="Proteomes" id="UP001303046">
    <property type="component" value="Unassembled WGS sequence"/>
</dbReference>
<evidence type="ECO:0000313" key="3">
    <source>
        <dbReference type="Proteomes" id="UP001303046"/>
    </source>
</evidence>
<keyword evidence="3" id="KW-1185">Reference proteome</keyword>
<organism evidence="2 3">
    <name type="scientific">Necator americanus</name>
    <name type="common">Human hookworm</name>
    <dbReference type="NCBI Taxonomy" id="51031"/>
    <lineage>
        <taxon>Eukaryota</taxon>
        <taxon>Metazoa</taxon>
        <taxon>Ecdysozoa</taxon>
        <taxon>Nematoda</taxon>
        <taxon>Chromadorea</taxon>
        <taxon>Rhabditida</taxon>
        <taxon>Rhabditina</taxon>
        <taxon>Rhabditomorpha</taxon>
        <taxon>Strongyloidea</taxon>
        <taxon>Ancylostomatidae</taxon>
        <taxon>Bunostominae</taxon>
        <taxon>Necator</taxon>
    </lineage>
</organism>
<proteinExistence type="predicted"/>
<reference evidence="2 3" key="1">
    <citation type="submission" date="2023-08" db="EMBL/GenBank/DDBJ databases">
        <title>A Necator americanus chromosomal reference genome.</title>
        <authorList>
            <person name="Ilik V."/>
            <person name="Petrzelkova K.J."/>
            <person name="Pardy F."/>
            <person name="Fuh T."/>
            <person name="Niatou-Singa F.S."/>
            <person name="Gouil Q."/>
            <person name="Baker L."/>
            <person name="Ritchie M.E."/>
            <person name="Jex A.R."/>
            <person name="Gazzola D."/>
            <person name="Li H."/>
            <person name="Toshio Fujiwara R."/>
            <person name="Zhan B."/>
            <person name="Aroian R.V."/>
            <person name="Pafco B."/>
            <person name="Schwarz E.M."/>
        </authorList>
    </citation>
    <scope>NUCLEOTIDE SEQUENCE [LARGE SCALE GENOMIC DNA]</scope>
    <source>
        <strain evidence="2 3">Aroian</strain>
        <tissue evidence="2">Whole animal</tissue>
    </source>
</reference>
<accession>A0ABR1CKS6</accession>
<gene>
    <name evidence="2" type="primary">Necator_chrII.g8343</name>
    <name evidence="2" type="ORF">RB195_020549</name>
</gene>
<evidence type="ECO:0000313" key="2">
    <source>
        <dbReference type="EMBL" id="KAK6738511.1"/>
    </source>
</evidence>
<comment type="caution">
    <text evidence="2">The sequence shown here is derived from an EMBL/GenBank/DDBJ whole genome shotgun (WGS) entry which is preliminary data.</text>
</comment>
<feature type="region of interest" description="Disordered" evidence="1">
    <location>
        <begin position="105"/>
        <end position="129"/>
    </location>
</feature>